<keyword evidence="2" id="KW-0012">Acyltransferase</keyword>
<dbReference type="Proteomes" id="UP000183487">
    <property type="component" value="Unassembled WGS sequence"/>
</dbReference>
<dbReference type="SUPFAM" id="SSF55729">
    <property type="entry name" value="Acyl-CoA N-acyltransferases (Nat)"/>
    <property type="match status" value="1"/>
</dbReference>
<dbReference type="RefSeq" id="WP_074763345.1">
    <property type="nucleotide sequence ID" value="NZ_FNKP01000001.1"/>
</dbReference>
<dbReference type="PANTHER" id="PTHR43877:SF1">
    <property type="entry name" value="ACETYLTRANSFERASE"/>
    <property type="match status" value="1"/>
</dbReference>
<evidence type="ECO:0000256" key="2">
    <source>
        <dbReference type="ARBA" id="ARBA00023315"/>
    </source>
</evidence>
<organism evidence="4 5">
    <name type="scientific">Paraburkholderia fungorum</name>
    <dbReference type="NCBI Taxonomy" id="134537"/>
    <lineage>
        <taxon>Bacteria</taxon>
        <taxon>Pseudomonadati</taxon>
        <taxon>Pseudomonadota</taxon>
        <taxon>Betaproteobacteria</taxon>
        <taxon>Burkholderiales</taxon>
        <taxon>Burkholderiaceae</taxon>
        <taxon>Paraburkholderia</taxon>
    </lineage>
</organism>
<gene>
    <name evidence="4" type="ORF">SAMN05443245_1066</name>
</gene>
<keyword evidence="1 4" id="KW-0808">Transferase</keyword>
<reference evidence="5" key="1">
    <citation type="submission" date="2016-10" db="EMBL/GenBank/DDBJ databases">
        <authorList>
            <person name="Varghese N."/>
        </authorList>
    </citation>
    <scope>NUCLEOTIDE SEQUENCE [LARGE SCALE GENOMIC DNA]</scope>
    <source>
        <strain evidence="5">GAS106B</strain>
    </source>
</reference>
<dbReference type="OrthoDB" id="8595358at2"/>
<dbReference type="GO" id="GO:0016747">
    <property type="term" value="F:acyltransferase activity, transferring groups other than amino-acyl groups"/>
    <property type="evidence" value="ECO:0007669"/>
    <property type="project" value="InterPro"/>
</dbReference>
<dbReference type="CDD" id="cd04301">
    <property type="entry name" value="NAT_SF"/>
    <property type="match status" value="1"/>
</dbReference>
<protein>
    <submittedName>
        <fullName evidence="4">Acetyltransferase (GNAT) family protein</fullName>
    </submittedName>
</protein>
<proteinExistence type="predicted"/>
<accession>A0A1H1A7S6</accession>
<dbReference type="InterPro" id="IPR000182">
    <property type="entry name" value="GNAT_dom"/>
</dbReference>
<evidence type="ECO:0000313" key="4">
    <source>
        <dbReference type="EMBL" id="SDQ35713.1"/>
    </source>
</evidence>
<dbReference type="Gene3D" id="3.40.630.30">
    <property type="match status" value="1"/>
</dbReference>
<sequence>MIPSLTVRRIAAEQGTVFRELRTASLREAPYAFGATLEDALSAEAASFDVTAAEHAVSFSVSTFILYTEGHPAGLIEAHFDDSAARRAFVCELWVAPAVRHLRGGELLVDTAGAWLAGEGADEIYAWVADANRNAMRFYEALGFGPTGEHRRVERAPEQVESLLVRHVPVTSQVHQQ</sequence>
<evidence type="ECO:0000256" key="1">
    <source>
        <dbReference type="ARBA" id="ARBA00022679"/>
    </source>
</evidence>
<dbReference type="InterPro" id="IPR016181">
    <property type="entry name" value="Acyl_CoA_acyltransferase"/>
</dbReference>
<dbReference type="InterPro" id="IPR050832">
    <property type="entry name" value="Bact_Acetyltransf"/>
</dbReference>
<evidence type="ECO:0000259" key="3">
    <source>
        <dbReference type="PROSITE" id="PS51186"/>
    </source>
</evidence>
<dbReference type="AlphaFoldDB" id="A0A1H1A7S6"/>
<dbReference type="EMBL" id="FNKP01000001">
    <property type="protein sequence ID" value="SDQ35713.1"/>
    <property type="molecule type" value="Genomic_DNA"/>
</dbReference>
<dbReference type="Pfam" id="PF00583">
    <property type="entry name" value="Acetyltransf_1"/>
    <property type="match status" value="1"/>
</dbReference>
<evidence type="ECO:0000313" key="5">
    <source>
        <dbReference type="Proteomes" id="UP000183487"/>
    </source>
</evidence>
<dbReference type="PROSITE" id="PS51186">
    <property type="entry name" value="GNAT"/>
    <property type="match status" value="1"/>
</dbReference>
<keyword evidence="5" id="KW-1185">Reference proteome</keyword>
<name>A0A1H1A7S6_9BURK</name>
<feature type="domain" description="N-acetyltransferase" evidence="3">
    <location>
        <begin position="16"/>
        <end position="166"/>
    </location>
</feature>
<dbReference type="PANTHER" id="PTHR43877">
    <property type="entry name" value="AMINOALKYLPHOSPHONATE N-ACETYLTRANSFERASE-RELATED-RELATED"/>
    <property type="match status" value="1"/>
</dbReference>